<dbReference type="Gene3D" id="2.130.10.10">
    <property type="entry name" value="YVTN repeat-like/Quinoprotein amine dehydrogenase"/>
    <property type="match status" value="3"/>
</dbReference>
<dbReference type="EMBL" id="CP002959">
    <property type="protein sequence ID" value="AFM11532.1"/>
    <property type="molecule type" value="Genomic_DNA"/>
</dbReference>
<dbReference type="GO" id="GO:0006006">
    <property type="term" value="P:glucose metabolic process"/>
    <property type="evidence" value="ECO:0007669"/>
    <property type="project" value="UniProtKB-KW"/>
</dbReference>
<dbReference type="GO" id="GO:0017057">
    <property type="term" value="F:6-phosphogluconolactonase activity"/>
    <property type="evidence" value="ECO:0007669"/>
    <property type="project" value="TreeGrafter"/>
</dbReference>
<proteinExistence type="inferred from homology"/>
<dbReference type="AlphaFoldDB" id="I4B2M5"/>
<dbReference type="InterPro" id="IPR011045">
    <property type="entry name" value="N2O_reductase_N"/>
</dbReference>
<evidence type="ECO:0000313" key="4">
    <source>
        <dbReference type="Proteomes" id="UP000006048"/>
    </source>
</evidence>
<dbReference type="Pfam" id="PF10282">
    <property type="entry name" value="Lactonase"/>
    <property type="match status" value="2"/>
</dbReference>
<gene>
    <name evidence="3" type="ordered locus">Turpa_0881</name>
</gene>
<dbReference type="KEGG" id="tpx:Turpa_0881"/>
<keyword evidence="4" id="KW-1185">Reference proteome</keyword>
<dbReference type="PANTHER" id="PTHR30344:SF1">
    <property type="entry name" value="6-PHOSPHOGLUCONOLACTONASE"/>
    <property type="match status" value="1"/>
</dbReference>
<dbReference type="InterPro" id="IPR019405">
    <property type="entry name" value="Lactonase_7-beta_prop"/>
</dbReference>
<evidence type="ECO:0000313" key="3">
    <source>
        <dbReference type="EMBL" id="AFM11532.1"/>
    </source>
</evidence>
<organism evidence="3 4">
    <name type="scientific">Turneriella parva (strain ATCC BAA-1111 / DSM 21527 / NCTC 11395 / H)</name>
    <name type="common">Leptospira parva</name>
    <dbReference type="NCBI Taxonomy" id="869212"/>
    <lineage>
        <taxon>Bacteria</taxon>
        <taxon>Pseudomonadati</taxon>
        <taxon>Spirochaetota</taxon>
        <taxon>Spirochaetia</taxon>
        <taxon>Leptospirales</taxon>
        <taxon>Leptospiraceae</taxon>
        <taxon>Turneriella</taxon>
    </lineage>
</organism>
<dbReference type="OrthoDB" id="320006at2"/>
<dbReference type="HOGENOM" id="CLU_623945_0_0_12"/>
<dbReference type="InterPro" id="IPR015943">
    <property type="entry name" value="WD40/YVTN_repeat-like_dom_sf"/>
</dbReference>
<accession>I4B2M5</accession>
<dbReference type="SUPFAM" id="SSF50974">
    <property type="entry name" value="Nitrous oxide reductase, N-terminal domain"/>
    <property type="match status" value="1"/>
</dbReference>
<dbReference type="PANTHER" id="PTHR30344">
    <property type="entry name" value="6-PHOSPHOGLUCONOLACTONASE-RELATED"/>
    <property type="match status" value="1"/>
</dbReference>
<keyword evidence="2" id="KW-0119">Carbohydrate metabolism</keyword>
<sequence length="439" mass="45139">MVMLGFQVETITPDADDPLGGVINVTGSDFDPVQIINFMNPLRPQRVHKLVGEALAELTENADQLQVVSAELLILLKLYAGVVYIRVLYQPKFMYTANIGTNNISAFSINSGGSLAFLANYNAGNSCRFVTVHPGGRYIYAANHGSSNISILEINQTTGALTTLVSSPAATATNPYSLAIDPQGRFLFVGHENTTVAAVSAYTVNAATGELTQVVGSPFTVASAPAIASPASVHVDFTGQFLYAGSTQSAPEPNSLAFSIDQNTGALTQISGSPFGAIQDAISVYVHPSGNFVYYAQYFAPQGVVGYARNTTSGSLSLIGGSPFAAGAAPGFVTGDAQGRFVYVANSGDTSLTAGISAFQVAADGALVAINGSPFASGLNPIGFAIDETSRYAYAANQQSANTTAYAVDASTGALSVISGSPYATGTNPTTIAIAGSNP</sequence>
<dbReference type="STRING" id="869212.Turpa_0881"/>
<protein>
    <recommendedName>
        <fullName evidence="5">Lactonase, 7-bladed beta propeller</fullName>
    </recommendedName>
</protein>
<comment type="similarity">
    <text evidence="1">Belongs to the cycloisomerase 2 family.</text>
</comment>
<evidence type="ECO:0000256" key="2">
    <source>
        <dbReference type="ARBA" id="ARBA00022526"/>
    </source>
</evidence>
<reference evidence="3 4" key="1">
    <citation type="submission" date="2012-06" db="EMBL/GenBank/DDBJ databases">
        <title>The complete chromosome of genome of Turneriella parva DSM 21527.</title>
        <authorList>
            <consortium name="US DOE Joint Genome Institute (JGI-PGF)"/>
            <person name="Lucas S."/>
            <person name="Han J."/>
            <person name="Lapidus A."/>
            <person name="Bruce D."/>
            <person name="Goodwin L."/>
            <person name="Pitluck S."/>
            <person name="Peters L."/>
            <person name="Kyrpides N."/>
            <person name="Mavromatis K."/>
            <person name="Ivanova N."/>
            <person name="Mikhailova N."/>
            <person name="Chertkov O."/>
            <person name="Detter J.C."/>
            <person name="Tapia R."/>
            <person name="Han C."/>
            <person name="Land M."/>
            <person name="Hauser L."/>
            <person name="Markowitz V."/>
            <person name="Cheng J.-F."/>
            <person name="Hugenholtz P."/>
            <person name="Woyke T."/>
            <person name="Wu D."/>
            <person name="Gronow S."/>
            <person name="Wellnitz S."/>
            <person name="Brambilla E."/>
            <person name="Klenk H.-P."/>
            <person name="Eisen J.A."/>
        </authorList>
    </citation>
    <scope>NUCLEOTIDE SEQUENCE [LARGE SCALE GENOMIC DNA]</scope>
    <source>
        <strain evidence="4">ATCC BAA-1111 / DSM 21527 / NCTC 11395 / H</strain>
    </source>
</reference>
<evidence type="ECO:0000256" key="1">
    <source>
        <dbReference type="ARBA" id="ARBA00005564"/>
    </source>
</evidence>
<dbReference type="InterPro" id="IPR050282">
    <property type="entry name" value="Cycloisomerase_2"/>
</dbReference>
<evidence type="ECO:0008006" key="5">
    <source>
        <dbReference type="Google" id="ProtNLM"/>
    </source>
</evidence>
<dbReference type="Proteomes" id="UP000006048">
    <property type="component" value="Chromosome"/>
</dbReference>
<keyword evidence="2" id="KW-0313">Glucose metabolism</keyword>
<name>I4B2M5_TURPD</name>